<dbReference type="AlphaFoldDB" id="A0A836GSE5"/>
<evidence type="ECO:0000313" key="4">
    <source>
        <dbReference type="Proteomes" id="UP000674143"/>
    </source>
</evidence>
<reference evidence="3 4" key="1">
    <citation type="submission" date="2021-02" db="EMBL/GenBank/DDBJ databases">
        <title>Leishmania (Mundinia) orientalis Genome sequencing and assembly.</title>
        <authorList>
            <person name="Almutairi H."/>
            <person name="Gatherer D."/>
        </authorList>
    </citation>
    <scope>NUCLEOTIDE SEQUENCE [LARGE SCALE GENOMIC DNA]</scope>
    <source>
        <strain evidence="3">LSCM4</strain>
    </source>
</reference>
<protein>
    <submittedName>
        <fullName evidence="3">Uncharacterized protein</fullName>
    </submittedName>
</protein>
<dbReference type="SUPFAM" id="SSF50998">
    <property type="entry name" value="Quinoprotein alcohol dehydrogenase-like"/>
    <property type="match status" value="1"/>
</dbReference>
<keyword evidence="1" id="KW-0175">Coiled coil</keyword>
<evidence type="ECO:0000313" key="3">
    <source>
        <dbReference type="EMBL" id="KAG5480481.1"/>
    </source>
</evidence>
<feature type="region of interest" description="Disordered" evidence="2">
    <location>
        <begin position="892"/>
        <end position="982"/>
    </location>
</feature>
<feature type="region of interest" description="Disordered" evidence="2">
    <location>
        <begin position="744"/>
        <end position="781"/>
    </location>
</feature>
<dbReference type="EMBL" id="JAFHLR010000020">
    <property type="protein sequence ID" value="KAG5480481.1"/>
    <property type="molecule type" value="Genomic_DNA"/>
</dbReference>
<sequence>MEASTEDGSPVHTRDDATAPSTVTSTSPSLGVTSSFFVHHAAHMPARAAVGGTGRSLALSQQSRLPRGLSPSCGRWSHASPVTVHMDAAASSSAPPDDASRLPLDLLEPAAARWASTASRGGRRAPRVRSTLGPQSEVVDTGVFVSPNTVVAALYSAAPGRAHVVVTAESGGWLRVREQQTGAIRHQQQLRDGGELSCLAWASAARDAVVEPFGAVVVAGQLSGLISFYALVGESLVELPSATCVFHEAPLLTCVPLPAPASAVGPVAPKPSELVTALLSVDADGVVALWRLEAVETGGGAGRRGDAEACFSVLLLDCRHASKSPPECCPANAQVQNVVMAATTLSRASTSPCCVLSTHCLAQGRFSPADARGSAAVFLCSFTASTADGAPAADPNATTLVGETGTSTSLEDGVPVPSGTQPCFRRGWEVLRVYRVPVALMRQRGGGSRAASAGSAHVIVTALCITGCVSRSGSAVPAEQLWAGTADGRLLVWEARTCQFVRCLHSASAAPVHGLTSVPPLGSAGQAQVWASQADGSVVAWSADTYTVAEVLPVSYPPPSVQVSGSGDAEGSMGGADPAEKVITVRDAVDLLRATRHRCAPLASSAPWRRGCGFTLFMEPMAQVCMQRAWSVATDGTVRTWLLPTGSVCSDGAVAGTAAASAASAPTSNAERATHAGLLDGYTVQRYLQDRADALVRERQARRMAAEAQQEQLRALQERNRVLAAALQQAISRLERVSVDALVRSASRPGSSPPTTPSRDKGGAGATPAEAAVLSPDSSATATTSKAGLFDAVGAEERPAVAAQTSTAVVMPEATAPTQQPLTTLLPAAQVHLQTMQGFLEELHAKFEESWSRNNALREELLVYQLRTLEREEDTVRRLRMAAAAKAAAAFATVGSQEPASRPPEVAATTASTPAASPRLPSPHTTASFLSEGTHSSCSEAADRGHGDRAQTPPPPQTLRTPHATRASATGRNTPSRALCSPSVEELVRSRVSPALPLTPPPPLEMLLAEVSSTSSGKPDVTSPSSIETSPNTSTAVDRFFEAASAMLHPSTLSYGGAARRAGDTVGRARVLAPPAAAATAEEGVEAKEGDCTDNDGEPALIEAWCTSEGNLSPIPGPDPLTARDGAASTDASAVRGVWHQRSPSSLFSLPFMSTSFSADQTACGGGGATYRPGEARAARPSTRLAATWTTPVRAAERGDTSTDDVWTQAPAVLSRQSGLLAAGSALPGTVGAGIVRGAPLPRASSTSAAGLSPRAFRSPIIYRPS</sequence>
<feature type="compositionally biased region" description="Polar residues" evidence="2">
    <location>
        <begin position="967"/>
        <end position="976"/>
    </location>
</feature>
<dbReference type="InterPro" id="IPR011047">
    <property type="entry name" value="Quinoprotein_ADH-like_sf"/>
</dbReference>
<feature type="compositionally biased region" description="Low complexity" evidence="2">
    <location>
        <begin position="903"/>
        <end position="923"/>
    </location>
</feature>
<feature type="region of interest" description="Disordered" evidence="2">
    <location>
        <begin position="53"/>
        <end position="76"/>
    </location>
</feature>
<feature type="region of interest" description="Disordered" evidence="2">
    <location>
        <begin position="1"/>
        <end position="29"/>
    </location>
</feature>
<dbReference type="KEGG" id="loi:92362106"/>
<feature type="coiled-coil region" evidence="1">
    <location>
        <begin position="699"/>
        <end position="733"/>
    </location>
</feature>
<gene>
    <name evidence="3" type="ORF">LSCM4_06248</name>
</gene>
<dbReference type="Proteomes" id="UP000674143">
    <property type="component" value="Chromosome 20"/>
</dbReference>
<proteinExistence type="predicted"/>
<accession>A0A836GSE5</accession>
<dbReference type="RefSeq" id="XP_067063812.1">
    <property type="nucleotide sequence ID" value="XM_067208172.1"/>
</dbReference>
<comment type="caution">
    <text evidence="3">The sequence shown here is derived from an EMBL/GenBank/DDBJ whole genome shotgun (WGS) entry which is preliminary data.</text>
</comment>
<feature type="region of interest" description="Disordered" evidence="2">
    <location>
        <begin position="1011"/>
        <end position="1032"/>
    </location>
</feature>
<name>A0A836GSE5_9TRYP</name>
<feature type="compositionally biased region" description="Polar residues" evidence="2">
    <location>
        <begin position="924"/>
        <end position="939"/>
    </location>
</feature>
<keyword evidence="4" id="KW-1185">Reference proteome</keyword>
<organism evidence="3 4">
    <name type="scientific">Leishmania orientalis</name>
    <dbReference type="NCBI Taxonomy" id="2249476"/>
    <lineage>
        <taxon>Eukaryota</taxon>
        <taxon>Discoba</taxon>
        <taxon>Euglenozoa</taxon>
        <taxon>Kinetoplastea</taxon>
        <taxon>Metakinetoplastina</taxon>
        <taxon>Trypanosomatida</taxon>
        <taxon>Trypanosomatidae</taxon>
        <taxon>Leishmaniinae</taxon>
        <taxon>Leishmania</taxon>
    </lineage>
</organism>
<feature type="compositionally biased region" description="Low complexity" evidence="2">
    <location>
        <begin position="18"/>
        <end position="29"/>
    </location>
</feature>
<evidence type="ECO:0000256" key="2">
    <source>
        <dbReference type="SAM" id="MobiDB-lite"/>
    </source>
</evidence>
<evidence type="ECO:0000256" key="1">
    <source>
        <dbReference type="SAM" id="Coils"/>
    </source>
</evidence>
<dbReference type="GeneID" id="92362106"/>